<reference evidence="1 2" key="1">
    <citation type="submission" date="2019-06" db="EMBL/GenBank/DDBJ databases">
        <title>Sequencing the genomes of 1000 actinobacteria strains.</title>
        <authorList>
            <person name="Klenk H.-P."/>
        </authorList>
    </citation>
    <scope>NUCLEOTIDE SEQUENCE [LARGE SCALE GENOMIC DNA]</scope>
    <source>
        <strain evidence="1 2">DSM 41929</strain>
    </source>
</reference>
<evidence type="ECO:0000313" key="2">
    <source>
        <dbReference type="Proteomes" id="UP000318103"/>
    </source>
</evidence>
<dbReference type="EMBL" id="VFNX01000001">
    <property type="protein sequence ID" value="TQK98322.1"/>
    <property type="molecule type" value="Genomic_DNA"/>
</dbReference>
<comment type="caution">
    <text evidence="1">The sequence shown here is derived from an EMBL/GenBank/DDBJ whole genome shotgun (WGS) entry which is preliminary data.</text>
</comment>
<evidence type="ECO:0008006" key="3">
    <source>
        <dbReference type="Google" id="ProtNLM"/>
    </source>
</evidence>
<dbReference type="Proteomes" id="UP000318103">
    <property type="component" value="Unassembled WGS sequence"/>
</dbReference>
<proteinExistence type="predicted"/>
<gene>
    <name evidence="1" type="ORF">FB563_3344</name>
</gene>
<protein>
    <recommendedName>
        <fullName evidence="3">Excreted virulence factor EspC (Type VII ESX diderm)</fullName>
    </recommendedName>
</protein>
<name>A0A542UGY1_9ACTN</name>
<keyword evidence="2" id="KW-1185">Reference proteome</keyword>
<accession>A0A542UGY1</accession>
<evidence type="ECO:0000313" key="1">
    <source>
        <dbReference type="EMBL" id="TQK98322.1"/>
    </source>
</evidence>
<organism evidence="1 2">
    <name type="scientific">Streptomyces puniciscabiei</name>
    <dbReference type="NCBI Taxonomy" id="164348"/>
    <lineage>
        <taxon>Bacteria</taxon>
        <taxon>Bacillati</taxon>
        <taxon>Actinomycetota</taxon>
        <taxon>Actinomycetes</taxon>
        <taxon>Kitasatosporales</taxon>
        <taxon>Streptomycetaceae</taxon>
        <taxon>Streptomyces</taxon>
    </lineage>
</organism>
<sequence length="174" mass="17901">MRRERVYGSRVLASCAVVINCKRGSMMGASSDGYAVKSGISGQAKELNGAGDDAGKIRGAIQPGMCYMDDALGGPDAAAAFNAYAAAWEAEAKTLESALHELAGKVRLAKGAYDGSDSLVDTSVRSVRVGDGSLSTMPAPVGDRYVSTMPAPVGDRYVSTMPAPATRPSALTGY</sequence>
<dbReference type="AlphaFoldDB" id="A0A542UGY1"/>